<dbReference type="InterPro" id="IPR035908">
    <property type="entry name" value="F0_ATP_A_sf"/>
</dbReference>
<dbReference type="PROSITE" id="PS00449">
    <property type="entry name" value="ATPASE_A"/>
    <property type="match status" value="1"/>
</dbReference>
<reference evidence="13" key="1">
    <citation type="journal article" date="2016" name="Mol. Phylogenet. Evol.">
        <title>Phylogenetic relationships among main superfamilies of Neritimorpha (Mollusca: Gastropoda).</title>
        <authorList>
            <person name="Uribe J.E."/>
            <person name="Colgan D."/>
            <person name="Castro L.R."/>
            <person name="Kano Y."/>
            <person name="Zardoya R."/>
        </authorList>
    </citation>
    <scope>NUCLEOTIDE SEQUENCE</scope>
</reference>
<dbReference type="InterPro" id="IPR045083">
    <property type="entry name" value="ATP_synth_F0_asu_bact/mt"/>
</dbReference>
<keyword evidence="5 12" id="KW-0812">Transmembrane</keyword>
<feature type="transmembrane region" description="Helical" evidence="12">
    <location>
        <begin position="172"/>
        <end position="196"/>
    </location>
</feature>
<keyword evidence="9 12" id="KW-0472">Membrane</keyword>
<sequence>MLVDIFSSFDDHNSVFLSAYVFVWTISLVLLLSFNSGYWLSGSRFSQTIMTPKSVIFSQISRSLGKSLGGFTSLLSGLFVFLIVFNLAGLIPYVFSATSHLAVTLSLGFPLWLSLIVSGVAFNPTSVAASLLPAGAPAALNPFLVIVETVSICVRPITLSVRLAANMSAGHIVLGLIGVYLSASVFVFPVTAMGLLVAVQVLYFMFEVGVSLIQAYIFSLLVTLYSDEHPKHW</sequence>
<gene>
    <name evidence="13" type="primary">ATP6</name>
</gene>
<evidence type="ECO:0000256" key="2">
    <source>
        <dbReference type="ARBA" id="ARBA00006810"/>
    </source>
</evidence>
<dbReference type="NCBIfam" id="TIGR01131">
    <property type="entry name" value="ATP_synt_6_or_A"/>
    <property type="match status" value="1"/>
</dbReference>
<evidence type="ECO:0000256" key="8">
    <source>
        <dbReference type="ARBA" id="ARBA00023065"/>
    </source>
</evidence>
<keyword evidence="6" id="KW-0375">Hydrogen ion transport</keyword>
<dbReference type="CDD" id="cd00310">
    <property type="entry name" value="ATP-synt_Fo_a_6"/>
    <property type="match status" value="1"/>
</dbReference>
<name>A0A1B2G3E4_9GAST</name>
<dbReference type="InterPro" id="IPR000568">
    <property type="entry name" value="ATP_synth_F0_asu"/>
</dbReference>
<dbReference type="GO" id="GO:0005743">
    <property type="term" value="C:mitochondrial inner membrane"/>
    <property type="evidence" value="ECO:0007669"/>
    <property type="project" value="UniProtKB-SubCell"/>
</dbReference>
<dbReference type="InterPro" id="IPR023011">
    <property type="entry name" value="ATP_synth_F0_asu_AS"/>
</dbReference>
<keyword evidence="10" id="KW-0066">ATP synthesis</keyword>
<dbReference type="Pfam" id="PF00119">
    <property type="entry name" value="ATP-synt_A"/>
    <property type="match status" value="1"/>
</dbReference>
<keyword evidence="3" id="KW-0813">Transport</keyword>
<dbReference type="GO" id="GO:0046933">
    <property type="term" value="F:proton-transporting ATP synthase activity, rotational mechanism"/>
    <property type="evidence" value="ECO:0007669"/>
    <property type="project" value="TreeGrafter"/>
</dbReference>
<comment type="similarity">
    <text evidence="2">Belongs to the ATPase A chain family.</text>
</comment>
<comment type="subcellular location">
    <subcellularLocation>
        <location evidence="1">Membrane</location>
        <topology evidence="1">Multi-pass membrane protein</topology>
    </subcellularLocation>
    <subcellularLocation>
        <location evidence="11">Mitochondrion inner membrane</location>
        <topology evidence="11">Multi-pass membrane protein</topology>
    </subcellularLocation>
</comment>
<accession>A0A1B2G3E4</accession>
<dbReference type="PRINTS" id="PR00123">
    <property type="entry name" value="ATPASEA"/>
</dbReference>
<evidence type="ECO:0000256" key="6">
    <source>
        <dbReference type="ARBA" id="ARBA00022781"/>
    </source>
</evidence>
<feature type="transmembrane region" description="Helical" evidence="12">
    <location>
        <begin position="101"/>
        <end position="122"/>
    </location>
</feature>
<evidence type="ECO:0000256" key="12">
    <source>
        <dbReference type="SAM" id="Phobius"/>
    </source>
</evidence>
<evidence type="ECO:0000256" key="5">
    <source>
        <dbReference type="ARBA" id="ARBA00022692"/>
    </source>
</evidence>
<dbReference type="AlphaFoldDB" id="A0A1B2G3E4"/>
<feature type="transmembrane region" description="Helical" evidence="12">
    <location>
        <begin position="20"/>
        <end position="40"/>
    </location>
</feature>
<keyword evidence="4" id="KW-0138">CF(0)</keyword>
<proteinExistence type="inferred from homology"/>
<dbReference type="GO" id="GO:0045259">
    <property type="term" value="C:proton-transporting ATP synthase complex"/>
    <property type="evidence" value="ECO:0007669"/>
    <property type="project" value="UniProtKB-KW"/>
</dbReference>
<evidence type="ECO:0000313" key="13">
    <source>
        <dbReference type="EMBL" id="ANZ03405.1"/>
    </source>
</evidence>
<evidence type="ECO:0000256" key="4">
    <source>
        <dbReference type="ARBA" id="ARBA00022547"/>
    </source>
</evidence>
<keyword evidence="7 12" id="KW-1133">Transmembrane helix</keyword>
<evidence type="ECO:0000256" key="3">
    <source>
        <dbReference type="ARBA" id="ARBA00022448"/>
    </source>
</evidence>
<feature type="transmembrane region" description="Helical" evidence="12">
    <location>
        <begin position="68"/>
        <end position="95"/>
    </location>
</feature>
<dbReference type="Gene3D" id="1.20.120.220">
    <property type="entry name" value="ATP synthase, F0 complex, subunit A"/>
    <property type="match status" value="1"/>
</dbReference>
<evidence type="ECO:0000256" key="7">
    <source>
        <dbReference type="ARBA" id="ARBA00022989"/>
    </source>
</evidence>
<protein>
    <recommendedName>
        <fullName evidence="11">ATP synthase subunit a</fullName>
    </recommendedName>
</protein>
<dbReference type="PANTHER" id="PTHR11410">
    <property type="entry name" value="ATP SYNTHASE SUBUNIT A"/>
    <property type="match status" value="1"/>
</dbReference>
<evidence type="ECO:0000256" key="10">
    <source>
        <dbReference type="ARBA" id="ARBA00023310"/>
    </source>
</evidence>
<geneLocation type="mitochondrion" evidence="13"/>
<keyword evidence="13" id="KW-0496">Mitochondrion</keyword>
<dbReference type="PANTHER" id="PTHR11410:SF0">
    <property type="entry name" value="ATP SYNTHASE SUBUNIT A"/>
    <property type="match status" value="1"/>
</dbReference>
<feature type="transmembrane region" description="Helical" evidence="12">
    <location>
        <begin position="202"/>
        <end position="225"/>
    </location>
</feature>
<evidence type="ECO:0000256" key="1">
    <source>
        <dbReference type="ARBA" id="ARBA00004141"/>
    </source>
</evidence>
<keyword evidence="8" id="KW-0406">Ion transport</keyword>
<organism evidence="13">
    <name type="scientific">Vitta usnea</name>
    <dbReference type="NCBI Taxonomy" id="1352293"/>
    <lineage>
        <taxon>Eukaryota</taxon>
        <taxon>Metazoa</taxon>
        <taxon>Spiralia</taxon>
        <taxon>Lophotrochozoa</taxon>
        <taxon>Mollusca</taxon>
        <taxon>Gastropoda</taxon>
        <taxon>Neritimorpha</taxon>
        <taxon>Cycloneritida</taxon>
        <taxon>Neritoidea</taxon>
        <taxon>Neritidae</taxon>
        <taxon>Vitta</taxon>
    </lineage>
</organism>
<evidence type="ECO:0000256" key="11">
    <source>
        <dbReference type="RuleBase" id="RU004450"/>
    </source>
</evidence>
<evidence type="ECO:0000256" key="9">
    <source>
        <dbReference type="ARBA" id="ARBA00023136"/>
    </source>
</evidence>
<dbReference type="EMBL" id="KU342665">
    <property type="protein sequence ID" value="ANZ03405.1"/>
    <property type="molecule type" value="Genomic_DNA"/>
</dbReference>
<dbReference type="SUPFAM" id="SSF81336">
    <property type="entry name" value="F1F0 ATP synthase subunit A"/>
    <property type="match status" value="1"/>
</dbReference>